<gene>
    <name evidence="1" type="ORF">I302_02948</name>
    <name evidence="2" type="ORF">I302_104239</name>
</gene>
<dbReference type="KEGG" id="kbi:30207347"/>
<dbReference type="EMBL" id="KI894019">
    <property type="protein sequence ID" value="OCF28097.1"/>
    <property type="molecule type" value="Genomic_DNA"/>
</dbReference>
<reference evidence="1" key="3">
    <citation type="submission" date="2014-01" db="EMBL/GenBank/DDBJ databases">
        <title>Evolution of pathogenesis and genome organization in the Tremellales.</title>
        <authorList>
            <person name="Cuomo C."/>
            <person name="Litvintseva A."/>
            <person name="Heitman J."/>
            <person name="Chen Y."/>
            <person name="Sun S."/>
            <person name="Springer D."/>
            <person name="Dromer F."/>
            <person name="Young S."/>
            <person name="Zeng Q."/>
            <person name="Chapman S."/>
            <person name="Gujja S."/>
            <person name="Saif S."/>
            <person name="Birren B."/>
        </authorList>
    </citation>
    <scope>NUCLEOTIDE SEQUENCE</scope>
    <source>
        <strain evidence="1">CBS 10118</strain>
    </source>
</reference>
<dbReference type="GeneID" id="30207347"/>
<proteinExistence type="predicted"/>
<dbReference type="Proteomes" id="UP000092730">
    <property type="component" value="Chromosome 2"/>
</dbReference>
<sequence length="77" mass="8783">MIICLINISDETDVVQSEITYVESTTALALTKILIFFVKNNVHYISVTATNEDAVITFNWDRPDWHYLCDQAAEEVS</sequence>
<dbReference type="EMBL" id="CP144542">
    <property type="protein sequence ID" value="WVW82233.1"/>
    <property type="molecule type" value="Genomic_DNA"/>
</dbReference>
<dbReference type="AlphaFoldDB" id="A0A1B9GAP6"/>
<accession>A0A1B9GAP6</accession>
<reference evidence="1" key="1">
    <citation type="submission" date="2013-07" db="EMBL/GenBank/DDBJ databases">
        <title>The Genome Sequence of Cryptococcus bestiolae CBS10118.</title>
        <authorList>
            <consortium name="The Broad Institute Genome Sequencing Platform"/>
            <person name="Cuomo C."/>
            <person name="Litvintseva A."/>
            <person name="Chen Y."/>
            <person name="Heitman J."/>
            <person name="Sun S."/>
            <person name="Springer D."/>
            <person name="Dromer F."/>
            <person name="Young S.K."/>
            <person name="Zeng Q."/>
            <person name="Gargeya S."/>
            <person name="Fitzgerald M."/>
            <person name="Abouelleil A."/>
            <person name="Alvarado L."/>
            <person name="Berlin A.M."/>
            <person name="Chapman S.B."/>
            <person name="Dewar J."/>
            <person name="Goldberg J."/>
            <person name="Griggs A."/>
            <person name="Gujja S."/>
            <person name="Hansen M."/>
            <person name="Howarth C."/>
            <person name="Imamovic A."/>
            <person name="Larimer J."/>
            <person name="McCowan C."/>
            <person name="Murphy C."/>
            <person name="Pearson M."/>
            <person name="Priest M."/>
            <person name="Roberts A."/>
            <person name="Saif S."/>
            <person name="Shea T."/>
            <person name="Sykes S."/>
            <person name="Wortman J."/>
            <person name="Nusbaum C."/>
            <person name="Birren B."/>
        </authorList>
    </citation>
    <scope>NUCLEOTIDE SEQUENCE [LARGE SCALE GENOMIC DNA]</scope>
    <source>
        <strain evidence="1">CBS 10118</strain>
    </source>
</reference>
<dbReference type="RefSeq" id="XP_019049167.1">
    <property type="nucleotide sequence ID" value="XM_019189605.1"/>
</dbReference>
<name>A0A1B9GAP6_9TREE</name>
<dbReference type="VEuPathDB" id="FungiDB:I302_02948"/>
<protein>
    <submittedName>
        <fullName evidence="1">Uncharacterized protein</fullName>
    </submittedName>
</protein>
<dbReference type="OrthoDB" id="10336083at2759"/>
<evidence type="ECO:0000313" key="1">
    <source>
        <dbReference type="EMBL" id="OCF28097.1"/>
    </source>
</evidence>
<organism evidence="1">
    <name type="scientific">Kwoniella bestiolae CBS 10118</name>
    <dbReference type="NCBI Taxonomy" id="1296100"/>
    <lineage>
        <taxon>Eukaryota</taxon>
        <taxon>Fungi</taxon>
        <taxon>Dikarya</taxon>
        <taxon>Basidiomycota</taxon>
        <taxon>Agaricomycotina</taxon>
        <taxon>Tremellomycetes</taxon>
        <taxon>Tremellales</taxon>
        <taxon>Cryptococcaceae</taxon>
        <taxon>Kwoniella</taxon>
    </lineage>
</organism>
<keyword evidence="3" id="KW-1185">Reference proteome</keyword>
<evidence type="ECO:0000313" key="3">
    <source>
        <dbReference type="Proteomes" id="UP000092730"/>
    </source>
</evidence>
<reference evidence="2" key="4">
    <citation type="submission" date="2024-02" db="EMBL/GenBank/DDBJ databases">
        <title>Comparative genomics of Cryptococcus and Kwoniella reveals pathogenesis evolution and contrasting modes of karyotype evolution via chromosome fusion or intercentromeric recombination.</title>
        <authorList>
            <person name="Coelho M.A."/>
            <person name="David-Palma M."/>
            <person name="Shea T."/>
            <person name="Bowers K."/>
            <person name="McGinley-Smith S."/>
            <person name="Mohammad A.W."/>
            <person name="Gnirke A."/>
            <person name="Yurkov A.M."/>
            <person name="Nowrousian M."/>
            <person name="Sun S."/>
            <person name="Cuomo C.A."/>
            <person name="Heitman J."/>
        </authorList>
    </citation>
    <scope>NUCLEOTIDE SEQUENCE</scope>
    <source>
        <strain evidence="2">CBS 10118</strain>
    </source>
</reference>
<evidence type="ECO:0000313" key="2">
    <source>
        <dbReference type="EMBL" id="WVW82233.1"/>
    </source>
</evidence>
<reference evidence="2" key="2">
    <citation type="submission" date="2013-07" db="EMBL/GenBank/DDBJ databases">
        <authorList>
            <consortium name="The Broad Institute Genome Sequencing Platform"/>
            <person name="Cuomo C."/>
            <person name="Litvintseva A."/>
            <person name="Chen Y."/>
            <person name="Heitman J."/>
            <person name="Sun S."/>
            <person name="Springer D."/>
            <person name="Dromer F."/>
            <person name="Young S.K."/>
            <person name="Zeng Q."/>
            <person name="Gargeya S."/>
            <person name="Fitzgerald M."/>
            <person name="Abouelleil A."/>
            <person name="Alvarado L."/>
            <person name="Berlin A.M."/>
            <person name="Chapman S.B."/>
            <person name="Dewar J."/>
            <person name="Goldberg J."/>
            <person name="Griggs A."/>
            <person name="Gujja S."/>
            <person name="Hansen M."/>
            <person name="Howarth C."/>
            <person name="Imamovic A."/>
            <person name="Larimer J."/>
            <person name="McCowan C."/>
            <person name="Murphy C."/>
            <person name="Pearson M."/>
            <person name="Priest M."/>
            <person name="Roberts A."/>
            <person name="Saif S."/>
            <person name="Shea T."/>
            <person name="Sykes S."/>
            <person name="Wortman J."/>
            <person name="Nusbaum C."/>
            <person name="Birren B."/>
        </authorList>
    </citation>
    <scope>NUCLEOTIDE SEQUENCE</scope>
    <source>
        <strain evidence="2">CBS 10118</strain>
    </source>
</reference>